<name>A0ABV7JMY9_9SPHI</name>
<protein>
    <submittedName>
        <fullName evidence="1">Nuclear transport factor 2 family protein</fullName>
    </submittedName>
</protein>
<dbReference type="EMBL" id="JBHRTA010000038">
    <property type="protein sequence ID" value="MFC3199475.1"/>
    <property type="molecule type" value="Genomic_DNA"/>
</dbReference>
<accession>A0ABV7JMY9</accession>
<organism evidence="1 2">
    <name type="scientific">Parapedobacter deserti</name>
    <dbReference type="NCBI Taxonomy" id="1912957"/>
    <lineage>
        <taxon>Bacteria</taxon>
        <taxon>Pseudomonadati</taxon>
        <taxon>Bacteroidota</taxon>
        <taxon>Sphingobacteriia</taxon>
        <taxon>Sphingobacteriales</taxon>
        <taxon>Sphingobacteriaceae</taxon>
        <taxon>Parapedobacter</taxon>
    </lineage>
</organism>
<dbReference type="RefSeq" id="WP_379025106.1">
    <property type="nucleotide sequence ID" value="NZ_JBHRTA010000038.1"/>
</dbReference>
<sequence length="122" mass="13963">MEQIKTAIEAFVKAGDNRDTAILENILHARFQNIQDGYFDENGIFVFSKSDYIELIRTKKFGGSPRSIAYNSIEQTGNIATVQVKLESQNLIFHSLIVCVHDNRNWKIINNIPTIEVKYNTN</sequence>
<dbReference type="SUPFAM" id="SSF54427">
    <property type="entry name" value="NTF2-like"/>
    <property type="match status" value="1"/>
</dbReference>
<proteinExistence type="predicted"/>
<dbReference type="Pfam" id="PF12893">
    <property type="entry name" value="Lumazine_bd_2"/>
    <property type="match status" value="1"/>
</dbReference>
<gene>
    <name evidence="1" type="ORF">ACFOET_17770</name>
</gene>
<dbReference type="InterPro" id="IPR032710">
    <property type="entry name" value="NTF2-like_dom_sf"/>
</dbReference>
<dbReference type="Gene3D" id="3.10.450.50">
    <property type="match status" value="1"/>
</dbReference>
<evidence type="ECO:0000313" key="2">
    <source>
        <dbReference type="Proteomes" id="UP001595526"/>
    </source>
</evidence>
<reference evidence="2" key="1">
    <citation type="journal article" date="2019" name="Int. J. Syst. Evol. Microbiol.">
        <title>The Global Catalogue of Microorganisms (GCM) 10K type strain sequencing project: providing services to taxonomists for standard genome sequencing and annotation.</title>
        <authorList>
            <consortium name="The Broad Institute Genomics Platform"/>
            <consortium name="The Broad Institute Genome Sequencing Center for Infectious Disease"/>
            <person name="Wu L."/>
            <person name="Ma J."/>
        </authorList>
    </citation>
    <scope>NUCLEOTIDE SEQUENCE [LARGE SCALE GENOMIC DNA]</scope>
    <source>
        <strain evidence="2">KCTC 52416</strain>
    </source>
</reference>
<comment type="caution">
    <text evidence="1">The sequence shown here is derived from an EMBL/GenBank/DDBJ whole genome shotgun (WGS) entry which is preliminary data.</text>
</comment>
<dbReference type="Proteomes" id="UP001595526">
    <property type="component" value="Unassembled WGS sequence"/>
</dbReference>
<dbReference type="InterPro" id="IPR039437">
    <property type="entry name" value="FrzH/put_lumazine-bd"/>
</dbReference>
<keyword evidence="2" id="KW-1185">Reference proteome</keyword>
<evidence type="ECO:0000313" key="1">
    <source>
        <dbReference type="EMBL" id="MFC3199475.1"/>
    </source>
</evidence>